<feature type="compositionally biased region" description="Basic and acidic residues" evidence="1">
    <location>
        <begin position="617"/>
        <end position="629"/>
    </location>
</feature>
<name>A0A2J6SAT1_HYAVF</name>
<dbReference type="OrthoDB" id="3562889at2759"/>
<evidence type="ECO:0000313" key="2">
    <source>
        <dbReference type="EMBL" id="PMD47860.1"/>
    </source>
</evidence>
<keyword evidence="3" id="KW-1185">Reference proteome</keyword>
<dbReference type="AlphaFoldDB" id="A0A2J6SAT1"/>
<organism evidence="2 3">
    <name type="scientific">Hyaloscypha variabilis (strain UAMH 11265 / GT02V1 / F)</name>
    <name type="common">Meliniomyces variabilis</name>
    <dbReference type="NCBI Taxonomy" id="1149755"/>
    <lineage>
        <taxon>Eukaryota</taxon>
        <taxon>Fungi</taxon>
        <taxon>Dikarya</taxon>
        <taxon>Ascomycota</taxon>
        <taxon>Pezizomycotina</taxon>
        <taxon>Leotiomycetes</taxon>
        <taxon>Helotiales</taxon>
        <taxon>Hyaloscyphaceae</taxon>
        <taxon>Hyaloscypha</taxon>
        <taxon>Hyaloscypha variabilis</taxon>
    </lineage>
</organism>
<proteinExistence type="predicted"/>
<dbReference type="Proteomes" id="UP000235786">
    <property type="component" value="Unassembled WGS sequence"/>
</dbReference>
<evidence type="ECO:0000313" key="3">
    <source>
        <dbReference type="Proteomes" id="UP000235786"/>
    </source>
</evidence>
<feature type="region of interest" description="Disordered" evidence="1">
    <location>
        <begin position="794"/>
        <end position="839"/>
    </location>
</feature>
<sequence>MVCDEYLDVINAVVRDAYHYTYPRAITADGYIRPLKRSEAPPSYDEAWRQQVMERAFKRMVDKDKILTSKQTEWKLHPDFDAKRFFKVRDSADWVSQIYSTYTPEQHRSRVALQSLESFLDGDLAPISSRQLVKLFGPPAGEEYDSLQLQDEKIVKAELAPELVDLNRISSMADTTRNRVEIVIDGSDEHNSSGSEPSSPIPLFTPMSSPPALQSARSSFEVDRPGTSRMMAGKPREEAAALPDLMIIDNPNQEVRVEARAKSKTTETPRQELHIGPQPTMIVQRPRQETSSVAQSQMPAIEKPGEHQFQVAQPGKTMVQKPVQTASAGPISDKVDLESLISRHPWLPSAVKRTQERFPVDSFELVVSQGTLKFKCNDCPLNLYKAIYPGNHISNFEAHLKTEAHRRNVAVRLGVAPGTTQHSSPALSKIPKSRVSGVAAQSSTYYDQAGNKNQRSTAERESLIVILPIGRPLNAANARKHARVLEPSQFIRDAFKSDDGVKRRRLDSGAYSTNSHTVKARARAVNLDSRAKEYKESYARSHGGYNELTKECDSAVDISPAPASSLRRASYTDAATDSRAAATEKPQSKAEQEAFRARGEHQKYHSSDDEIESQFQSRKDLESEIKASESSHFSNMVLGEKRASLSGLLSLLEKRSEIQGRNFTAQHQLQVSTSEEVALLRTTSTRHDQELETIKHSAKREKEWRKYFDKSTKEDRGKLARLEAKVNREREDKQNFKMSMEGRVDAMIKHHQISSDASTKKVDALEKLVMEQSKQLEEQNKRLQEQGRLLEMLTKRALTTEKEPMPSPSMAPKPNKERDRASLPSVTSKPPLRPAWAKK</sequence>
<feature type="compositionally biased region" description="Basic and acidic residues" evidence="1">
    <location>
        <begin position="586"/>
        <end position="608"/>
    </location>
</feature>
<feature type="region of interest" description="Disordered" evidence="1">
    <location>
        <begin position="185"/>
        <end position="231"/>
    </location>
</feature>
<accession>A0A2J6SAT1</accession>
<feature type="region of interest" description="Disordered" evidence="1">
    <location>
        <begin position="565"/>
        <end position="629"/>
    </location>
</feature>
<gene>
    <name evidence="2" type="ORF">L207DRAFT_628436</name>
</gene>
<dbReference type="STRING" id="1149755.A0A2J6SAT1"/>
<protein>
    <submittedName>
        <fullName evidence="2">Uncharacterized protein</fullName>
    </submittedName>
</protein>
<evidence type="ECO:0000256" key="1">
    <source>
        <dbReference type="SAM" id="MobiDB-lite"/>
    </source>
</evidence>
<reference evidence="2 3" key="1">
    <citation type="submission" date="2016-04" db="EMBL/GenBank/DDBJ databases">
        <title>A degradative enzymes factory behind the ericoid mycorrhizal symbiosis.</title>
        <authorList>
            <consortium name="DOE Joint Genome Institute"/>
            <person name="Martino E."/>
            <person name="Morin E."/>
            <person name="Grelet G."/>
            <person name="Kuo A."/>
            <person name="Kohler A."/>
            <person name="Daghino S."/>
            <person name="Barry K."/>
            <person name="Choi C."/>
            <person name="Cichocki N."/>
            <person name="Clum A."/>
            <person name="Copeland A."/>
            <person name="Hainaut M."/>
            <person name="Haridas S."/>
            <person name="Labutti K."/>
            <person name="Lindquist E."/>
            <person name="Lipzen A."/>
            <person name="Khouja H.-R."/>
            <person name="Murat C."/>
            <person name="Ohm R."/>
            <person name="Olson A."/>
            <person name="Spatafora J."/>
            <person name="Veneault-Fourrey C."/>
            <person name="Henrissat B."/>
            <person name="Grigoriev I."/>
            <person name="Martin F."/>
            <person name="Perotto S."/>
        </authorList>
    </citation>
    <scope>NUCLEOTIDE SEQUENCE [LARGE SCALE GENOMIC DNA]</scope>
    <source>
        <strain evidence="2 3">F</strain>
    </source>
</reference>
<feature type="compositionally biased region" description="Low complexity" evidence="1">
    <location>
        <begin position="565"/>
        <end position="583"/>
    </location>
</feature>
<dbReference type="EMBL" id="KZ613938">
    <property type="protein sequence ID" value="PMD47860.1"/>
    <property type="molecule type" value="Genomic_DNA"/>
</dbReference>